<accession>A0A151UF38</accession>
<sequence>GRDFDRYAILGDDICIADESVARIYRQTVEELGVEIIQVSYLQFWWCLVCKAF</sequence>
<dbReference type="EMBL" id="AGCT01037405">
    <property type="protein sequence ID" value="KYP77927.1"/>
    <property type="molecule type" value="Genomic_DNA"/>
</dbReference>
<keyword evidence="2" id="KW-1185">Reference proteome</keyword>
<dbReference type="Proteomes" id="UP000075243">
    <property type="component" value="Unassembled WGS sequence"/>
</dbReference>
<dbReference type="Gramene" id="C.cajan_48405.t">
    <property type="protein sequence ID" value="C.cajan_48405.t.cds1"/>
    <property type="gene ID" value="C.cajan_48405"/>
</dbReference>
<proteinExistence type="predicted"/>
<comment type="caution">
    <text evidence="1">The sequence shown here is derived from an EMBL/GenBank/DDBJ whole genome shotgun (WGS) entry which is preliminary data.</text>
</comment>
<dbReference type="Pfam" id="PF05919">
    <property type="entry name" value="Mitovir_RNA_pol"/>
    <property type="match status" value="1"/>
</dbReference>
<dbReference type="InterPro" id="IPR008686">
    <property type="entry name" value="RNA_pol_mitovir"/>
</dbReference>
<gene>
    <name evidence="1" type="ORF">KK1_050635</name>
</gene>
<feature type="non-terminal residue" evidence="1">
    <location>
        <position position="1"/>
    </location>
</feature>
<organism evidence="1 2">
    <name type="scientific">Cajanus cajan</name>
    <name type="common">Pigeon pea</name>
    <name type="synonym">Cajanus indicus</name>
    <dbReference type="NCBI Taxonomy" id="3821"/>
    <lineage>
        <taxon>Eukaryota</taxon>
        <taxon>Viridiplantae</taxon>
        <taxon>Streptophyta</taxon>
        <taxon>Embryophyta</taxon>
        <taxon>Tracheophyta</taxon>
        <taxon>Spermatophyta</taxon>
        <taxon>Magnoliopsida</taxon>
        <taxon>eudicotyledons</taxon>
        <taxon>Gunneridae</taxon>
        <taxon>Pentapetalae</taxon>
        <taxon>rosids</taxon>
        <taxon>fabids</taxon>
        <taxon>Fabales</taxon>
        <taxon>Fabaceae</taxon>
        <taxon>Papilionoideae</taxon>
        <taxon>50 kb inversion clade</taxon>
        <taxon>NPAAA clade</taxon>
        <taxon>indigoferoid/millettioid clade</taxon>
        <taxon>Phaseoleae</taxon>
        <taxon>Cajanus</taxon>
    </lineage>
</organism>
<protein>
    <submittedName>
        <fullName evidence="1">Uncharacterized protein</fullName>
    </submittedName>
</protein>
<dbReference type="AlphaFoldDB" id="A0A151UF38"/>
<evidence type="ECO:0000313" key="2">
    <source>
        <dbReference type="Proteomes" id="UP000075243"/>
    </source>
</evidence>
<reference evidence="1" key="1">
    <citation type="journal article" date="2012" name="Nat. Biotechnol.">
        <title>Draft genome sequence of pigeonpea (Cajanus cajan), an orphan legume crop of resource-poor farmers.</title>
        <authorList>
            <person name="Varshney R.K."/>
            <person name="Chen W."/>
            <person name="Li Y."/>
            <person name="Bharti A.K."/>
            <person name="Saxena R.K."/>
            <person name="Schlueter J.A."/>
            <person name="Donoghue M.T."/>
            <person name="Azam S."/>
            <person name="Fan G."/>
            <person name="Whaley A.M."/>
            <person name="Farmer A.D."/>
            <person name="Sheridan J."/>
            <person name="Iwata A."/>
            <person name="Tuteja R."/>
            <person name="Penmetsa R.V."/>
            <person name="Wu W."/>
            <person name="Upadhyaya H.D."/>
            <person name="Yang S.P."/>
            <person name="Shah T."/>
            <person name="Saxena K.B."/>
            <person name="Michael T."/>
            <person name="McCombie W.R."/>
            <person name="Yang B."/>
            <person name="Zhang G."/>
            <person name="Yang H."/>
            <person name="Wang J."/>
            <person name="Spillane C."/>
            <person name="Cook D.R."/>
            <person name="May G.D."/>
            <person name="Xu X."/>
            <person name="Jackson S.A."/>
        </authorList>
    </citation>
    <scope>NUCLEOTIDE SEQUENCE [LARGE SCALE GENOMIC DNA]</scope>
</reference>
<name>A0A151UF38_CAJCA</name>
<evidence type="ECO:0000313" key="1">
    <source>
        <dbReference type="EMBL" id="KYP77927.1"/>
    </source>
</evidence>